<dbReference type="CDD" id="cd00144">
    <property type="entry name" value="MPP_PPP_family"/>
    <property type="match status" value="1"/>
</dbReference>
<dbReference type="InterPro" id="IPR006186">
    <property type="entry name" value="Ser/Thr-sp_prot-phosphatase"/>
</dbReference>
<accession>A0A0N4Z7B6</accession>
<organism evidence="4 5">
    <name type="scientific">Parastrongyloides trichosuri</name>
    <name type="common">Possum-specific nematode worm</name>
    <dbReference type="NCBI Taxonomy" id="131310"/>
    <lineage>
        <taxon>Eukaryota</taxon>
        <taxon>Metazoa</taxon>
        <taxon>Ecdysozoa</taxon>
        <taxon>Nematoda</taxon>
        <taxon>Chromadorea</taxon>
        <taxon>Rhabditida</taxon>
        <taxon>Tylenchina</taxon>
        <taxon>Panagrolaimomorpha</taxon>
        <taxon>Strongyloidoidea</taxon>
        <taxon>Strongyloididae</taxon>
        <taxon>Parastrongyloides</taxon>
    </lineage>
</organism>
<dbReference type="PROSITE" id="PS00125">
    <property type="entry name" value="SER_THR_PHOSPHATASE"/>
    <property type="match status" value="1"/>
</dbReference>
<name>A0A0N4Z7B6_PARTI</name>
<proteinExistence type="inferred from homology"/>
<feature type="region of interest" description="Disordered" evidence="2">
    <location>
        <begin position="1"/>
        <end position="73"/>
    </location>
</feature>
<dbReference type="InterPro" id="IPR004843">
    <property type="entry name" value="Calcineurin-like_PHP"/>
</dbReference>
<dbReference type="GO" id="GO:0005634">
    <property type="term" value="C:nucleus"/>
    <property type="evidence" value="ECO:0007669"/>
    <property type="project" value="TreeGrafter"/>
</dbReference>
<feature type="domain" description="Serine/threonine specific protein phosphatases" evidence="3">
    <location>
        <begin position="258"/>
        <end position="263"/>
    </location>
</feature>
<dbReference type="PANTHER" id="PTHR11668:SF491">
    <property type="entry name" value="SERINE_THREONINE-PROTEIN PHOSPHATASE"/>
    <property type="match status" value="1"/>
</dbReference>
<dbReference type="PANTHER" id="PTHR11668">
    <property type="entry name" value="SERINE/THREONINE PROTEIN PHOSPHATASE"/>
    <property type="match status" value="1"/>
</dbReference>
<keyword evidence="1" id="KW-0378">Hydrolase</keyword>
<evidence type="ECO:0000259" key="3">
    <source>
        <dbReference type="PROSITE" id="PS00125"/>
    </source>
</evidence>
<dbReference type="WBParaSite" id="PTRK_0000306700.1">
    <property type="protein sequence ID" value="PTRK_0000306700.1"/>
    <property type="gene ID" value="PTRK_0000306700"/>
</dbReference>
<evidence type="ECO:0000313" key="5">
    <source>
        <dbReference type="WBParaSite" id="PTRK_0000306700.1"/>
    </source>
</evidence>
<keyword evidence="4" id="KW-1185">Reference proteome</keyword>
<comment type="similarity">
    <text evidence="1">Belongs to the PPP phosphatase family.</text>
</comment>
<protein>
    <recommendedName>
        <fullName evidence="1">Serine/threonine-protein phosphatase</fullName>
        <ecNumber evidence="1">3.1.3.16</ecNumber>
    </recommendedName>
</protein>
<feature type="compositionally biased region" description="Polar residues" evidence="2">
    <location>
        <begin position="42"/>
        <end position="57"/>
    </location>
</feature>
<evidence type="ECO:0000256" key="1">
    <source>
        <dbReference type="RuleBase" id="RU004273"/>
    </source>
</evidence>
<comment type="catalytic activity">
    <reaction evidence="1">
        <text>O-phospho-L-threonyl-[protein] + H2O = L-threonyl-[protein] + phosphate</text>
        <dbReference type="Rhea" id="RHEA:47004"/>
        <dbReference type="Rhea" id="RHEA-COMP:11060"/>
        <dbReference type="Rhea" id="RHEA-COMP:11605"/>
        <dbReference type="ChEBI" id="CHEBI:15377"/>
        <dbReference type="ChEBI" id="CHEBI:30013"/>
        <dbReference type="ChEBI" id="CHEBI:43474"/>
        <dbReference type="ChEBI" id="CHEBI:61977"/>
        <dbReference type="EC" id="3.1.3.16"/>
    </reaction>
</comment>
<evidence type="ECO:0000256" key="2">
    <source>
        <dbReference type="SAM" id="MobiDB-lite"/>
    </source>
</evidence>
<feature type="compositionally biased region" description="Basic and acidic residues" evidence="2">
    <location>
        <begin position="19"/>
        <end position="39"/>
    </location>
</feature>
<dbReference type="SMART" id="SM00156">
    <property type="entry name" value="PP2Ac"/>
    <property type="match status" value="1"/>
</dbReference>
<reference evidence="5" key="1">
    <citation type="submission" date="2017-02" db="UniProtKB">
        <authorList>
            <consortium name="WormBaseParasite"/>
        </authorList>
    </citation>
    <scope>IDENTIFICATION</scope>
</reference>
<feature type="compositionally biased region" description="Basic and acidic residues" evidence="2">
    <location>
        <begin position="1"/>
        <end position="10"/>
    </location>
</feature>
<dbReference type="STRING" id="131310.A0A0N4Z7B6"/>
<dbReference type="InterPro" id="IPR029052">
    <property type="entry name" value="Metallo-depent_PP-like"/>
</dbReference>
<sequence length="465" mass="52981">MSDADKKELPLSEVQTSREILDSKDANKKEVKTSKDAPKAVETSTENNFTQGSPINTSDKKIEPKVNNDGTGTSLEIRETSSIQRLIAETKKSNDSGMLTIKPEAKDIICEDDDEYLKNIPEDDKARKKAIRIRRYNPAKDTVPLMTDIDKLIDRHYKWKKEICILYYYEEVEFILSKMVDVFKSLNTLIEVKSPIVVCGDIHGQYGDLIKILKKFGSPIKTKYIFLGDYVDRGCNSMEVINFLFLLKLKYPNSIHLLRGNHELAHINKVYGFTDELLDRFGDPVIAEDMVSRYNEIFSYMPLAGCISKKILCMHGGISEEIESLDSIRDIKRPLVSVDSIACDLLWADPDDTIARTTFNDARGVSIRFGKEFLDEFLQKLKLDLIIRGHQVCPIGYALFNRGKLITVFSASEYDEEMRNLAGAIFISKDHIVQPISLKCIKTEADKDPEFYKNVKRSSSTRKNI</sequence>
<dbReference type="InterPro" id="IPR050341">
    <property type="entry name" value="PP1_catalytic_subunit"/>
</dbReference>
<dbReference type="GO" id="GO:0004722">
    <property type="term" value="F:protein serine/threonine phosphatase activity"/>
    <property type="evidence" value="ECO:0007669"/>
    <property type="project" value="UniProtKB-EC"/>
</dbReference>
<dbReference type="EC" id="3.1.3.16" evidence="1"/>
<dbReference type="Proteomes" id="UP000038045">
    <property type="component" value="Unplaced"/>
</dbReference>
<dbReference type="AlphaFoldDB" id="A0A0N4Z7B6"/>
<evidence type="ECO:0000313" key="4">
    <source>
        <dbReference type="Proteomes" id="UP000038045"/>
    </source>
</evidence>
<dbReference type="SUPFAM" id="SSF56300">
    <property type="entry name" value="Metallo-dependent phosphatases"/>
    <property type="match status" value="1"/>
</dbReference>
<dbReference type="PRINTS" id="PR00114">
    <property type="entry name" value="STPHPHTASE"/>
</dbReference>
<dbReference type="Pfam" id="PF00149">
    <property type="entry name" value="Metallophos"/>
    <property type="match status" value="1"/>
</dbReference>
<dbReference type="Gene3D" id="3.60.21.10">
    <property type="match status" value="1"/>
</dbReference>
<dbReference type="GO" id="GO:0005737">
    <property type="term" value="C:cytoplasm"/>
    <property type="evidence" value="ECO:0007669"/>
    <property type="project" value="TreeGrafter"/>
</dbReference>